<dbReference type="PANTHER" id="PTHR33420:SF26">
    <property type="entry name" value="FIMBRIAL SUBUNIT"/>
    <property type="match status" value="1"/>
</dbReference>
<reference evidence="2 3" key="1">
    <citation type="submission" date="2018-06" db="EMBL/GenBank/DDBJ databases">
        <authorList>
            <consortium name="Pathogen Informatics"/>
            <person name="Doyle S."/>
        </authorList>
    </citation>
    <scope>NUCLEOTIDE SEQUENCE [LARGE SCALE GENOMIC DNA]</scope>
    <source>
        <strain evidence="2 3">NCTC11544</strain>
    </source>
</reference>
<evidence type="ECO:0000313" key="3">
    <source>
        <dbReference type="Proteomes" id="UP000255529"/>
    </source>
</evidence>
<organism evidence="2 3">
    <name type="scientific">Serratia quinivorans</name>
    <dbReference type="NCBI Taxonomy" id="137545"/>
    <lineage>
        <taxon>Bacteria</taxon>
        <taxon>Pseudomonadati</taxon>
        <taxon>Pseudomonadota</taxon>
        <taxon>Gammaproteobacteria</taxon>
        <taxon>Enterobacterales</taxon>
        <taxon>Yersiniaceae</taxon>
        <taxon>Serratia</taxon>
    </lineage>
</organism>
<dbReference type="AlphaFoldDB" id="A0A379YL27"/>
<dbReference type="Pfam" id="PF00419">
    <property type="entry name" value="Fimbrial"/>
    <property type="match status" value="1"/>
</dbReference>
<dbReference type="InterPro" id="IPR050263">
    <property type="entry name" value="Bact_Fimbrial_Adh_Pro"/>
</dbReference>
<dbReference type="InterPro" id="IPR000259">
    <property type="entry name" value="Adhesion_dom_fimbrial"/>
</dbReference>
<evidence type="ECO:0000259" key="1">
    <source>
        <dbReference type="Pfam" id="PF00419"/>
    </source>
</evidence>
<proteinExistence type="predicted"/>
<evidence type="ECO:0000313" key="2">
    <source>
        <dbReference type="EMBL" id="SUI46652.1"/>
    </source>
</evidence>
<dbReference type="GO" id="GO:0043709">
    <property type="term" value="P:cell adhesion involved in single-species biofilm formation"/>
    <property type="evidence" value="ECO:0007669"/>
    <property type="project" value="TreeGrafter"/>
</dbReference>
<dbReference type="PANTHER" id="PTHR33420">
    <property type="entry name" value="FIMBRIAL SUBUNIT ELFA-RELATED"/>
    <property type="match status" value="1"/>
</dbReference>
<gene>
    <name evidence="2" type="primary">sfaG</name>
    <name evidence="2" type="ORF">NCTC11544_00657</name>
</gene>
<dbReference type="SUPFAM" id="SSF49401">
    <property type="entry name" value="Bacterial adhesins"/>
    <property type="match status" value="1"/>
</dbReference>
<protein>
    <submittedName>
        <fullName evidence="2">S-fimbrial protein subunit SfaG</fullName>
    </submittedName>
</protein>
<dbReference type="GO" id="GO:0009289">
    <property type="term" value="C:pilus"/>
    <property type="evidence" value="ECO:0007669"/>
    <property type="project" value="InterPro"/>
</dbReference>
<dbReference type="InterPro" id="IPR008966">
    <property type="entry name" value="Adhesion_dom_sf"/>
</dbReference>
<accession>A0A379YL27</accession>
<dbReference type="RefSeq" id="WP_165366716.1">
    <property type="nucleotide sequence ID" value="NZ_CAMKIC010000020.1"/>
</dbReference>
<feature type="domain" description="Fimbrial-type adhesion" evidence="1">
    <location>
        <begin position="20"/>
        <end position="176"/>
    </location>
</feature>
<dbReference type="EMBL" id="UGYN01000002">
    <property type="protein sequence ID" value="SUI46652.1"/>
    <property type="molecule type" value="Genomic_DNA"/>
</dbReference>
<name>A0A379YL27_9GAMM</name>
<dbReference type="InterPro" id="IPR036937">
    <property type="entry name" value="Adhesion_dom_fimbrial_sf"/>
</dbReference>
<dbReference type="Gene3D" id="2.60.40.1090">
    <property type="entry name" value="Fimbrial-type adhesion domain"/>
    <property type="match status" value="1"/>
</dbReference>
<sequence>MFTLAESQTQVDGTFASLVVKGTLVESACTLDMVSEDQTVSMEGIARHTLSRFADEAAPVAFHLWLRDCGRWGGGTRDATHGNNLTWVPGQQTVSITFSSEQQQRGLVAVKGQARGLALRLEDEQHRQLRPGGRSQAQILTPGDNRLTFYVIPQRTADPLTTGAFYAAVNFQLNYD</sequence>
<dbReference type="Proteomes" id="UP000255529">
    <property type="component" value="Unassembled WGS sequence"/>
</dbReference>